<comment type="caution">
    <text evidence="1">The sequence shown here is derived from an EMBL/GenBank/DDBJ whole genome shotgun (WGS) entry which is preliminary data.</text>
</comment>
<sequence>MPCWRGRLRRLARLTYKFMLNHAGMRVEKHAGVYADKTS</sequence>
<evidence type="ECO:0000313" key="2">
    <source>
        <dbReference type="Proteomes" id="UP000518681"/>
    </source>
</evidence>
<dbReference type="EMBL" id="JACIIK010000005">
    <property type="protein sequence ID" value="MBB6202069.1"/>
    <property type="molecule type" value="Genomic_DNA"/>
</dbReference>
<accession>A0AAW3UTY9</accession>
<protein>
    <submittedName>
        <fullName evidence="1">Uncharacterized protein</fullName>
    </submittedName>
</protein>
<evidence type="ECO:0000313" key="1">
    <source>
        <dbReference type="EMBL" id="MBB6202069.1"/>
    </source>
</evidence>
<reference evidence="1 2" key="1">
    <citation type="submission" date="2020-08" db="EMBL/GenBank/DDBJ databases">
        <title>Genomic Encyclopedia of Type Strains, Phase IV (KMG-V): Genome sequencing to study the core and pangenomes of soil and plant-associated prokaryotes.</title>
        <authorList>
            <person name="Whitman W."/>
        </authorList>
    </citation>
    <scope>NUCLEOTIDE SEQUENCE [LARGE SCALE GENOMIC DNA]</scope>
    <source>
        <strain evidence="1 2">SEMIA 4013</strain>
    </source>
</reference>
<gene>
    <name evidence="1" type="ORF">GGD69_002928</name>
</gene>
<organism evidence="1 2">
    <name type="scientific">Paraburkholderia fungorum</name>
    <dbReference type="NCBI Taxonomy" id="134537"/>
    <lineage>
        <taxon>Bacteria</taxon>
        <taxon>Pseudomonadati</taxon>
        <taxon>Pseudomonadota</taxon>
        <taxon>Betaproteobacteria</taxon>
        <taxon>Burkholderiales</taxon>
        <taxon>Burkholderiaceae</taxon>
        <taxon>Paraburkholderia</taxon>
    </lineage>
</organism>
<name>A0AAW3UTY9_9BURK</name>
<dbReference type="AlphaFoldDB" id="A0AAW3UTY9"/>
<dbReference type="Proteomes" id="UP000518681">
    <property type="component" value="Unassembled WGS sequence"/>
</dbReference>
<proteinExistence type="predicted"/>